<organism evidence="1 2">
    <name type="scientific">Pontibacter ruber</name>
    <dbReference type="NCBI Taxonomy" id="1343895"/>
    <lineage>
        <taxon>Bacteria</taxon>
        <taxon>Pseudomonadati</taxon>
        <taxon>Bacteroidota</taxon>
        <taxon>Cytophagia</taxon>
        <taxon>Cytophagales</taxon>
        <taxon>Hymenobacteraceae</taxon>
        <taxon>Pontibacter</taxon>
    </lineage>
</organism>
<dbReference type="RefSeq" id="WP_250428651.1">
    <property type="nucleotide sequence ID" value="NZ_JALPRR010000001.1"/>
</dbReference>
<reference evidence="2" key="1">
    <citation type="journal article" date="2019" name="Int. J. Syst. Evol. Microbiol.">
        <title>The Global Catalogue of Microorganisms (GCM) 10K type strain sequencing project: providing services to taxonomists for standard genome sequencing and annotation.</title>
        <authorList>
            <consortium name="The Broad Institute Genomics Platform"/>
            <consortium name="The Broad Institute Genome Sequencing Center for Infectious Disease"/>
            <person name="Wu L."/>
            <person name="Ma J."/>
        </authorList>
    </citation>
    <scope>NUCLEOTIDE SEQUENCE [LARGE SCALE GENOMIC DNA]</scope>
    <source>
        <strain evidence="2">CGMCC 4.1782</strain>
    </source>
</reference>
<dbReference type="EMBL" id="JBHUIM010000001">
    <property type="protein sequence ID" value="MFD2246874.1"/>
    <property type="molecule type" value="Genomic_DNA"/>
</dbReference>
<keyword evidence="2" id="KW-1185">Reference proteome</keyword>
<evidence type="ECO:0000313" key="2">
    <source>
        <dbReference type="Proteomes" id="UP001597374"/>
    </source>
</evidence>
<evidence type="ECO:0000313" key="1">
    <source>
        <dbReference type="EMBL" id="MFD2246874.1"/>
    </source>
</evidence>
<protein>
    <submittedName>
        <fullName evidence="1">Uncharacterized protein</fullName>
    </submittedName>
</protein>
<name>A0ABW5CYE1_9BACT</name>
<dbReference type="Proteomes" id="UP001597374">
    <property type="component" value="Unassembled WGS sequence"/>
</dbReference>
<gene>
    <name evidence="1" type="ORF">ACFSKP_11455</name>
</gene>
<sequence length="53" mass="5574">MKIILLLLGLLIGFCLACKATFDQGALLAKRLQTEATVASVESAIPSQTVAKL</sequence>
<comment type="caution">
    <text evidence="1">The sequence shown here is derived from an EMBL/GenBank/DDBJ whole genome shotgun (WGS) entry which is preliminary data.</text>
</comment>
<accession>A0ABW5CYE1</accession>
<proteinExistence type="predicted"/>